<dbReference type="GO" id="GO:0004497">
    <property type="term" value="F:monooxygenase activity"/>
    <property type="evidence" value="ECO:0007669"/>
    <property type="project" value="InterPro"/>
</dbReference>
<dbReference type="InterPro" id="IPR036396">
    <property type="entry name" value="Cyt_P450_sf"/>
</dbReference>
<organism evidence="4 5">
    <name type="scientific">Coptis chinensis</name>
    <dbReference type="NCBI Taxonomy" id="261450"/>
    <lineage>
        <taxon>Eukaryota</taxon>
        <taxon>Viridiplantae</taxon>
        <taxon>Streptophyta</taxon>
        <taxon>Embryophyta</taxon>
        <taxon>Tracheophyta</taxon>
        <taxon>Spermatophyta</taxon>
        <taxon>Magnoliopsida</taxon>
        <taxon>Ranunculales</taxon>
        <taxon>Ranunculaceae</taxon>
        <taxon>Coptidoideae</taxon>
        <taxon>Coptis</taxon>
    </lineage>
</organism>
<dbReference type="Proteomes" id="UP000631114">
    <property type="component" value="Unassembled WGS sequence"/>
</dbReference>
<feature type="transmembrane region" description="Helical" evidence="3">
    <location>
        <begin position="35"/>
        <end position="62"/>
    </location>
</feature>
<evidence type="ECO:0000313" key="4">
    <source>
        <dbReference type="EMBL" id="KAF9624847.1"/>
    </source>
</evidence>
<dbReference type="EMBL" id="JADFTS010000001">
    <property type="protein sequence ID" value="KAF9624847.1"/>
    <property type="molecule type" value="Genomic_DNA"/>
</dbReference>
<reference evidence="4 5" key="1">
    <citation type="submission" date="2020-10" db="EMBL/GenBank/DDBJ databases">
        <title>The Coptis chinensis genome and diversification of protoberbering-type alkaloids.</title>
        <authorList>
            <person name="Wang B."/>
            <person name="Shu S."/>
            <person name="Song C."/>
            <person name="Liu Y."/>
        </authorList>
    </citation>
    <scope>NUCLEOTIDE SEQUENCE [LARGE SCALE GENOMIC DNA]</scope>
    <source>
        <strain evidence="4">HL-2020</strain>
        <tissue evidence="4">Leaf</tissue>
    </source>
</reference>
<evidence type="ECO:0000256" key="1">
    <source>
        <dbReference type="ARBA" id="ARBA00022723"/>
    </source>
</evidence>
<dbReference type="InterPro" id="IPR001128">
    <property type="entry name" value="Cyt_P450"/>
</dbReference>
<protein>
    <recommendedName>
        <fullName evidence="6">Cytochrome P450</fullName>
    </recommendedName>
</protein>
<dbReference type="PANTHER" id="PTHR24286:SF11">
    <property type="entry name" value="CYTOCHROME P450, FAMILY 87, SUBFAMILY A, POLYPEPTIDE 2"/>
    <property type="match status" value="1"/>
</dbReference>
<evidence type="ECO:0000256" key="2">
    <source>
        <dbReference type="ARBA" id="ARBA00023004"/>
    </source>
</evidence>
<keyword evidence="2" id="KW-0408">Iron</keyword>
<comment type="caution">
    <text evidence="4">The sequence shown here is derived from an EMBL/GenBank/DDBJ whole genome shotgun (WGS) entry which is preliminary data.</text>
</comment>
<keyword evidence="1" id="KW-0479">Metal-binding</keyword>
<evidence type="ECO:0000256" key="3">
    <source>
        <dbReference type="SAM" id="Phobius"/>
    </source>
</evidence>
<keyword evidence="5" id="KW-1185">Reference proteome</keyword>
<dbReference type="GO" id="GO:0044550">
    <property type="term" value="P:secondary metabolite biosynthetic process"/>
    <property type="evidence" value="ECO:0007669"/>
    <property type="project" value="UniProtKB-ARBA"/>
</dbReference>
<dbReference type="GO" id="GO:0016705">
    <property type="term" value="F:oxidoreductase activity, acting on paired donors, with incorporation or reduction of molecular oxygen"/>
    <property type="evidence" value="ECO:0007669"/>
    <property type="project" value="InterPro"/>
</dbReference>
<dbReference type="Pfam" id="PF00067">
    <property type="entry name" value="p450"/>
    <property type="match status" value="1"/>
</dbReference>
<evidence type="ECO:0000313" key="5">
    <source>
        <dbReference type="Proteomes" id="UP000631114"/>
    </source>
</evidence>
<evidence type="ECO:0008006" key="6">
    <source>
        <dbReference type="Google" id="ProtNLM"/>
    </source>
</evidence>
<dbReference type="GO" id="GO:0016132">
    <property type="term" value="P:brassinosteroid biosynthetic process"/>
    <property type="evidence" value="ECO:0007669"/>
    <property type="project" value="TreeGrafter"/>
</dbReference>
<keyword evidence="3" id="KW-0472">Membrane</keyword>
<keyword evidence="3" id="KW-1133">Transmembrane helix</keyword>
<dbReference type="OrthoDB" id="1372046at2759"/>
<dbReference type="GO" id="GO:0016125">
    <property type="term" value="P:sterol metabolic process"/>
    <property type="evidence" value="ECO:0007669"/>
    <property type="project" value="TreeGrafter"/>
</dbReference>
<keyword evidence="3" id="KW-0812">Transmembrane</keyword>
<gene>
    <name evidence="4" type="ORF">IFM89_015401</name>
</gene>
<dbReference type="GO" id="GO:0005506">
    <property type="term" value="F:iron ion binding"/>
    <property type="evidence" value="ECO:0007669"/>
    <property type="project" value="InterPro"/>
</dbReference>
<name>A0A835MCR3_9MAGN</name>
<dbReference type="Gene3D" id="1.10.630.10">
    <property type="entry name" value="Cytochrome P450"/>
    <property type="match status" value="1"/>
</dbReference>
<sequence>MMKERFYSQKKYGDFLDVVSEEMKKDEPLFNVESAAYFVFTVLFASFEMVSLAITLAIKFILEYPSVLKDLGDEHEEILRNRENVDSPLTWNEYKSMAFTSHTTAILDIRSICCLLPHLCTHGIILFKHHLMVAQIWGRINKKLFQAGINIRCPQVQKDVSNCFRHHASV</sequence>
<proteinExistence type="predicted"/>
<accession>A0A835MCR3</accession>
<dbReference type="GO" id="GO:0020037">
    <property type="term" value="F:heme binding"/>
    <property type="evidence" value="ECO:0007669"/>
    <property type="project" value="InterPro"/>
</dbReference>
<dbReference type="AlphaFoldDB" id="A0A835MCR3"/>
<dbReference type="SUPFAM" id="SSF48264">
    <property type="entry name" value="Cytochrome P450"/>
    <property type="match status" value="1"/>
</dbReference>
<dbReference type="GO" id="GO:0010268">
    <property type="term" value="P:brassinosteroid homeostasis"/>
    <property type="evidence" value="ECO:0007669"/>
    <property type="project" value="TreeGrafter"/>
</dbReference>
<dbReference type="PANTHER" id="PTHR24286">
    <property type="entry name" value="CYTOCHROME P450 26"/>
    <property type="match status" value="1"/>
</dbReference>